<reference evidence="2 3" key="1">
    <citation type="journal article" date="2007" name="Nature">
        <title>Evolution of genes and genomes on the Drosophila phylogeny.</title>
        <authorList>
            <consortium name="Drosophila 12 Genomes Consortium"/>
            <person name="Clark A.G."/>
            <person name="Eisen M.B."/>
            <person name="Smith D.R."/>
            <person name="Bergman C.M."/>
            <person name="Oliver B."/>
            <person name="Markow T.A."/>
            <person name="Kaufman T.C."/>
            <person name="Kellis M."/>
            <person name="Gelbart W."/>
            <person name="Iyer V.N."/>
            <person name="Pollard D.A."/>
            <person name="Sackton T.B."/>
            <person name="Larracuente A.M."/>
            <person name="Singh N.D."/>
            <person name="Abad J.P."/>
            <person name="Abt D.N."/>
            <person name="Adryan B."/>
            <person name="Aguade M."/>
            <person name="Akashi H."/>
            <person name="Anderson W.W."/>
            <person name="Aquadro C.F."/>
            <person name="Ardell D.H."/>
            <person name="Arguello R."/>
            <person name="Artieri C.G."/>
            <person name="Barbash D.A."/>
            <person name="Barker D."/>
            <person name="Barsanti P."/>
            <person name="Batterham P."/>
            <person name="Batzoglou S."/>
            <person name="Begun D."/>
            <person name="Bhutkar A."/>
            <person name="Blanco E."/>
            <person name="Bosak S.A."/>
            <person name="Bradley R.K."/>
            <person name="Brand A.D."/>
            <person name="Brent M.R."/>
            <person name="Brooks A.N."/>
            <person name="Brown R.H."/>
            <person name="Butlin R.K."/>
            <person name="Caggese C."/>
            <person name="Calvi B.R."/>
            <person name="Bernardo de Carvalho A."/>
            <person name="Caspi A."/>
            <person name="Castrezana S."/>
            <person name="Celniker S.E."/>
            <person name="Chang J.L."/>
            <person name="Chapple C."/>
            <person name="Chatterji S."/>
            <person name="Chinwalla A."/>
            <person name="Civetta A."/>
            <person name="Clifton S.W."/>
            <person name="Comeron J.M."/>
            <person name="Costello J.C."/>
            <person name="Coyne J.A."/>
            <person name="Daub J."/>
            <person name="David R.G."/>
            <person name="Delcher A.L."/>
            <person name="Delehaunty K."/>
            <person name="Do C.B."/>
            <person name="Ebling H."/>
            <person name="Edwards K."/>
            <person name="Eickbush T."/>
            <person name="Evans J.D."/>
            <person name="Filipski A."/>
            <person name="Findeiss S."/>
            <person name="Freyhult E."/>
            <person name="Fulton L."/>
            <person name="Fulton R."/>
            <person name="Garcia A.C."/>
            <person name="Gardiner A."/>
            <person name="Garfield D.A."/>
            <person name="Garvin B.E."/>
            <person name="Gibson G."/>
            <person name="Gilbert D."/>
            <person name="Gnerre S."/>
            <person name="Godfrey J."/>
            <person name="Good R."/>
            <person name="Gotea V."/>
            <person name="Gravely B."/>
            <person name="Greenberg A.J."/>
            <person name="Griffiths-Jones S."/>
            <person name="Gross S."/>
            <person name="Guigo R."/>
            <person name="Gustafson E.A."/>
            <person name="Haerty W."/>
            <person name="Hahn M.W."/>
            <person name="Halligan D.L."/>
            <person name="Halpern A.L."/>
            <person name="Halter G.M."/>
            <person name="Han M.V."/>
            <person name="Heger A."/>
            <person name="Hillier L."/>
            <person name="Hinrichs A.S."/>
            <person name="Holmes I."/>
            <person name="Hoskins R.A."/>
            <person name="Hubisz M.J."/>
            <person name="Hultmark D."/>
            <person name="Huntley M.A."/>
            <person name="Jaffe D.B."/>
            <person name="Jagadeeshan S."/>
            <person name="Jeck W.R."/>
            <person name="Johnson J."/>
            <person name="Jones C.D."/>
            <person name="Jordan W.C."/>
            <person name="Karpen G.H."/>
            <person name="Kataoka E."/>
            <person name="Keightley P.D."/>
            <person name="Kheradpour P."/>
            <person name="Kirkness E.F."/>
            <person name="Koerich L.B."/>
            <person name="Kristiansen K."/>
            <person name="Kudrna D."/>
            <person name="Kulathinal R.J."/>
            <person name="Kumar S."/>
            <person name="Kwok R."/>
            <person name="Lander E."/>
            <person name="Langley C.H."/>
            <person name="Lapoint R."/>
            <person name="Lazzaro B.P."/>
            <person name="Lee S.J."/>
            <person name="Levesque L."/>
            <person name="Li R."/>
            <person name="Lin C.F."/>
            <person name="Lin M.F."/>
            <person name="Lindblad-Toh K."/>
            <person name="Llopart A."/>
            <person name="Long M."/>
            <person name="Low L."/>
            <person name="Lozovsky E."/>
            <person name="Lu J."/>
            <person name="Luo M."/>
            <person name="Machado C.A."/>
            <person name="Makalowski W."/>
            <person name="Marzo M."/>
            <person name="Matsuda M."/>
            <person name="Matzkin L."/>
            <person name="McAllister B."/>
            <person name="McBride C.S."/>
            <person name="McKernan B."/>
            <person name="McKernan K."/>
            <person name="Mendez-Lago M."/>
            <person name="Minx P."/>
            <person name="Mollenhauer M.U."/>
            <person name="Montooth K."/>
            <person name="Mount S.M."/>
            <person name="Mu X."/>
            <person name="Myers E."/>
            <person name="Negre B."/>
            <person name="Newfeld S."/>
            <person name="Nielsen R."/>
            <person name="Noor M.A."/>
            <person name="O'Grady P."/>
            <person name="Pachter L."/>
            <person name="Papaceit M."/>
            <person name="Parisi M.J."/>
            <person name="Parisi M."/>
            <person name="Parts L."/>
            <person name="Pedersen J.S."/>
            <person name="Pesole G."/>
            <person name="Phillippy A.M."/>
            <person name="Ponting C.P."/>
            <person name="Pop M."/>
            <person name="Porcelli D."/>
            <person name="Powell J.R."/>
            <person name="Prohaska S."/>
            <person name="Pruitt K."/>
            <person name="Puig M."/>
            <person name="Quesneville H."/>
            <person name="Ram K.R."/>
            <person name="Rand D."/>
            <person name="Rasmussen M.D."/>
            <person name="Reed L.K."/>
            <person name="Reenan R."/>
            <person name="Reily A."/>
            <person name="Remington K.A."/>
            <person name="Rieger T.T."/>
            <person name="Ritchie M.G."/>
            <person name="Robin C."/>
            <person name="Rogers Y.H."/>
            <person name="Rohde C."/>
            <person name="Rozas J."/>
            <person name="Rubenfield M.J."/>
            <person name="Ruiz A."/>
            <person name="Russo S."/>
            <person name="Salzberg S.L."/>
            <person name="Sanchez-Gracia A."/>
            <person name="Saranga D.J."/>
            <person name="Sato H."/>
            <person name="Schaeffer S.W."/>
            <person name="Schatz M.C."/>
            <person name="Schlenke T."/>
            <person name="Schwartz R."/>
            <person name="Segarra C."/>
            <person name="Singh R.S."/>
            <person name="Sirot L."/>
            <person name="Sirota M."/>
            <person name="Sisneros N.B."/>
            <person name="Smith C.D."/>
            <person name="Smith T.F."/>
            <person name="Spieth J."/>
            <person name="Stage D.E."/>
            <person name="Stark A."/>
            <person name="Stephan W."/>
            <person name="Strausberg R.L."/>
            <person name="Strempel S."/>
            <person name="Sturgill D."/>
            <person name="Sutton G."/>
            <person name="Sutton G.G."/>
            <person name="Tao W."/>
            <person name="Teichmann S."/>
            <person name="Tobari Y.N."/>
            <person name="Tomimura Y."/>
            <person name="Tsolas J.M."/>
            <person name="Valente V.L."/>
            <person name="Venter E."/>
            <person name="Venter J.C."/>
            <person name="Vicario S."/>
            <person name="Vieira F.G."/>
            <person name="Vilella A.J."/>
            <person name="Villasante A."/>
            <person name="Walenz B."/>
            <person name="Wang J."/>
            <person name="Wasserman M."/>
            <person name="Watts T."/>
            <person name="Wilson D."/>
            <person name="Wilson R.K."/>
            <person name="Wing R.A."/>
            <person name="Wolfner M.F."/>
            <person name="Wong A."/>
            <person name="Wong G.K."/>
            <person name="Wu C.I."/>
            <person name="Wu G."/>
            <person name="Yamamoto D."/>
            <person name="Yang H.P."/>
            <person name="Yang S.P."/>
            <person name="Yorke J.A."/>
            <person name="Yoshida K."/>
            <person name="Zdobnov E."/>
            <person name="Zhang P."/>
            <person name="Zhang Y."/>
            <person name="Zimin A.V."/>
            <person name="Baldwin J."/>
            <person name="Abdouelleil A."/>
            <person name="Abdulkadir J."/>
            <person name="Abebe A."/>
            <person name="Abera B."/>
            <person name="Abreu J."/>
            <person name="Acer S.C."/>
            <person name="Aftuck L."/>
            <person name="Alexander A."/>
            <person name="An P."/>
            <person name="Anderson E."/>
            <person name="Anderson S."/>
            <person name="Arachi H."/>
            <person name="Azer M."/>
            <person name="Bachantsang P."/>
            <person name="Barry A."/>
            <person name="Bayul T."/>
            <person name="Berlin A."/>
            <person name="Bessette D."/>
            <person name="Bloom T."/>
            <person name="Blye J."/>
            <person name="Boguslavskiy L."/>
            <person name="Bonnet C."/>
            <person name="Boukhgalter B."/>
            <person name="Bourzgui I."/>
            <person name="Brown A."/>
            <person name="Cahill P."/>
            <person name="Channer S."/>
            <person name="Cheshatsang Y."/>
            <person name="Chuda L."/>
            <person name="Citroen M."/>
            <person name="Collymore A."/>
            <person name="Cooke P."/>
            <person name="Costello M."/>
            <person name="D'Aco K."/>
            <person name="Daza R."/>
            <person name="De Haan G."/>
            <person name="DeGray S."/>
            <person name="DeMaso C."/>
            <person name="Dhargay N."/>
            <person name="Dooley K."/>
            <person name="Dooley E."/>
            <person name="Doricent M."/>
            <person name="Dorje P."/>
            <person name="Dorjee K."/>
            <person name="Dupes A."/>
            <person name="Elong R."/>
            <person name="Falk J."/>
            <person name="Farina A."/>
            <person name="Faro S."/>
            <person name="Ferguson D."/>
            <person name="Fisher S."/>
            <person name="Foley C.D."/>
            <person name="Franke A."/>
            <person name="Friedrich D."/>
            <person name="Gadbois L."/>
            <person name="Gearin G."/>
            <person name="Gearin C.R."/>
            <person name="Giannoukos G."/>
            <person name="Goode T."/>
            <person name="Graham J."/>
            <person name="Grandbois E."/>
            <person name="Grewal S."/>
            <person name="Gyaltsen K."/>
            <person name="Hafez N."/>
            <person name="Hagos B."/>
            <person name="Hall J."/>
            <person name="Henson C."/>
            <person name="Hollinger A."/>
            <person name="Honan T."/>
            <person name="Huard M.D."/>
            <person name="Hughes L."/>
            <person name="Hurhula B."/>
            <person name="Husby M.E."/>
            <person name="Kamat A."/>
            <person name="Kanga B."/>
            <person name="Kashin S."/>
            <person name="Khazanovich D."/>
            <person name="Kisner P."/>
            <person name="Lance K."/>
            <person name="Lara M."/>
            <person name="Lee W."/>
            <person name="Lennon N."/>
            <person name="Letendre F."/>
            <person name="LeVine R."/>
            <person name="Lipovsky A."/>
            <person name="Liu X."/>
            <person name="Liu J."/>
            <person name="Liu S."/>
            <person name="Lokyitsang T."/>
            <person name="Lokyitsang Y."/>
            <person name="Lubonja R."/>
            <person name="Lui A."/>
            <person name="MacDonald P."/>
            <person name="Magnisalis V."/>
            <person name="Maru K."/>
            <person name="Matthews C."/>
            <person name="McCusker W."/>
            <person name="McDonough S."/>
            <person name="Mehta T."/>
            <person name="Meldrim J."/>
            <person name="Meneus L."/>
            <person name="Mihai O."/>
            <person name="Mihalev A."/>
            <person name="Mihova T."/>
            <person name="Mittelman R."/>
            <person name="Mlenga V."/>
            <person name="Montmayeur A."/>
            <person name="Mulrain L."/>
            <person name="Navidi A."/>
            <person name="Naylor J."/>
            <person name="Negash T."/>
            <person name="Nguyen T."/>
            <person name="Nguyen N."/>
            <person name="Nicol R."/>
            <person name="Norbu C."/>
            <person name="Norbu N."/>
            <person name="Novod N."/>
            <person name="O'Neill B."/>
            <person name="Osman S."/>
            <person name="Markiewicz E."/>
            <person name="Oyono O.L."/>
            <person name="Patti C."/>
            <person name="Phunkhang P."/>
            <person name="Pierre F."/>
            <person name="Priest M."/>
            <person name="Raghuraman S."/>
            <person name="Rege F."/>
            <person name="Reyes R."/>
            <person name="Rise C."/>
            <person name="Rogov P."/>
            <person name="Ross K."/>
            <person name="Ryan E."/>
            <person name="Settipalli S."/>
            <person name="Shea T."/>
            <person name="Sherpa N."/>
            <person name="Shi L."/>
            <person name="Shih D."/>
            <person name="Sparrow T."/>
            <person name="Spaulding J."/>
            <person name="Stalker J."/>
            <person name="Stange-Thomann N."/>
            <person name="Stavropoulos S."/>
            <person name="Stone C."/>
            <person name="Strader C."/>
            <person name="Tesfaye S."/>
            <person name="Thomson T."/>
            <person name="Thoulutsang Y."/>
            <person name="Thoulutsang D."/>
            <person name="Topham K."/>
            <person name="Topping I."/>
            <person name="Tsamla T."/>
            <person name="Vassiliev H."/>
            <person name="Vo A."/>
            <person name="Wangchuk T."/>
            <person name="Wangdi T."/>
            <person name="Weiand M."/>
            <person name="Wilkinson J."/>
            <person name="Wilson A."/>
            <person name="Yadav S."/>
            <person name="Young G."/>
            <person name="Yu Q."/>
            <person name="Zembek L."/>
            <person name="Zhong D."/>
            <person name="Zimmer A."/>
            <person name="Zwirko Z."/>
            <person name="Jaffe D.B."/>
            <person name="Alvarez P."/>
            <person name="Brockman W."/>
            <person name="Butler J."/>
            <person name="Chin C."/>
            <person name="Gnerre S."/>
            <person name="Grabherr M."/>
            <person name="Kleber M."/>
            <person name="Mauceli E."/>
            <person name="MacCallum I."/>
        </authorList>
    </citation>
    <scope>NUCLEOTIDE SEQUENCE [LARGE SCALE GENOMIC DNA]</scope>
    <source>
        <strain evidence="2 3">TSC#14021-0224.01</strain>
    </source>
</reference>
<keyword evidence="3" id="KW-1185">Reference proteome</keyword>
<evidence type="ECO:0000313" key="2">
    <source>
        <dbReference type="EMBL" id="KQS79820.1"/>
    </source>
</evidence>
<evidence type="ECO:0000313" key="3">
    <source>
        <dbReference type="Proteomes" id="UP000008711"/>
    </source>
</evidence>
<dbReference type="EMBL" id="CH954253">
    <property type="protein sequence ID" value="KQS79820.1"/>
    <property type="molecule type" value="Genomic_DNA"/>
</dbReference>
<evidence type="ECO:0000256" key="1">
    <source>
        <dbReference type="SAM" id="Coils"/>
    </source>
</evidence>
<reference evidence="2 3" key="2">
    <citation type="journal article" date="2008" name="Bioinformatics">
        <title>Assembly reconciliation.</title>
        <authorList>
            <person name="Zimin A.V."/>
            <person name="Smith D.R."/>
            <person name="Sutton G."/>
            <person name="Yorke J.A."/>
        </authorList>
    </citation>
    <scope>NUCLEOTIDE SEQUENCE [LARGE SCALE GENOMIC DNA]</scope>
    <source>
        <strain evidence="2 3">TSC#14021-0224.01</strain>
    </source>
</reference>
<name>A0A0Q5X368_DROER</name>
<sequence length="158" mass="18422">RCRFDSLEIDPELSTNIEYLQRKINEMGKELSLLRQTEDMLIRKCAKMCRSECSEAFSNEGVNINAFSLEHDISNIQKILEERDGLRKKCKNLETLGEKLNALEQKANEAENISGDLEDNLNQQNQYINDIQQEMEKMKNYYENEVDKAKGLEKLLAR</sequence>
<accession>A0A0Q5X368</accession>
<gene>
    <name evidence="2" type="primary">Dere\GG27224</name>
    <name evidence="2" type="synonym">GG27224</name>
    <name evidence="2" type="ORF">Dere_GG27224</name>
</gene>
<dbReference type="AlphaFoldDB" id="A0A0Q5X368"/>
<protein>
    <submittedName>
        <fullName evidence="2">Uncharacterized protein</fullName>
    </submittedName>
</protein>
<feature type="non-terminal residue" evidence="2">
    <location>
        <position position="1"/>
    </location>
</feature>
<dbReference type="Proteomes" id="UP000008711">
    <property type="component" value="Unassembled WGS sequence"/>
</dbReference>
<dbReference type="OrthoDB" id="7764536at2759"/>
<feature type="coiled-coil region" evidence="1">
    <location>
        <begin position="76"/>
        <end position="148"/>
    </location>
</feature>
<organism evidence="2 3">
    <name type="scientific">Drosophila erecta</name>
    <name type="common">Fruit fly</name>
    <dbReference type="NCBI Taxonomy" id="7220"/>
    <lineage>
        <taxon>Eukaryota</taxon>
        <taxon>Metazoa</taxon>
        <taxon>Ecdysozoa</taxon>
        <taxon>Arthropoda</taxon>
        <taxon>Hexapoda</taxon>
        <taxon>Insecta</taxon>
        <taxon>Pterygota</taxon>
        <taxon>Neoptera</taxon>
        <taxon>Endopterygota</taxon>
        <taxon>Diptera</taxon>
        <taxon>Brachycera</taxon>
        <taxon>Muscomorpha</taxon>
        <taxon>Ephydroidea</taxon>
        <taxon>Drosophilidae</taxon>
        <taxon>Drosophila</taxon>
        <taxon>Sophophora</taxon>
    </lineage>
</organism>
<proteinExistence type="predicted"/>
<dbReference type="SMR" id="A0A0Q5X368"/>
<keyword evidence="1" id="KW-0175">Coiled coil</keyword>